<evidence type="ECO:0000313" key="2">
    <source>
        <dbReference type="EMBL" id="GAA3287671.1"/>
    </source>
</evidence>
<sequence length="208" mass="20575">MTGRARAARDETARHRLSVRARALLAGGLVLGVGATTTLAAWNDSEHLGGTVTAGHFTLEGSTDGSSYSTSTAGSPHAVSFSAADALVPGAQSYAFFSVRTAAGSAGGELQVQGDDGNVGALPDALTYAVRTVSGTTCDADAFAGGGDVVGRGTPVTADAETSQAVDADGASAVNYCLELTLSADAPNDVQGESAAPVWHVLGTSSDG</sequence>
<evidence type="ECO:0000256" key="1">
    <source>
        <dbReference type="SAM" id="Phobius"/>
    </source>
</evidence>
<feature type="transmembrane region" description="Helical" evidence="1">
    <location>
        <begin position="21"/>
        <end position="42"/>
    </location>
</feature>
<name>A0ABP6RH55_9MICC</name>
<keyword evidence="1" id="KW-0472">Membrane</keyword>
<dbReference type="RefSeq" id="WP_344721828.1">
    <property type="nucleotide sequence ID" value="NZ_BAAAYG010000012.1"/>
</dbReference>
<evidence type="ECO:0008006" key="4">
    <source>
        <dbReference type="Google" id="ProtNLM"/>
    </source>
</evidence>
<dbReference type="Proteomes" id="UP001501736">
    <property type="component" value="Unassembled WGS sequence"/>
</dbReference>
<gene>
    <name evidence="2" type="ORF">GCM10020260_24640</name>
</gene>
<keyword evidence="1" id="KW-0812">Transmembrane</keyword>
<reference evidence="3" key="1">
    <citation type="journal article" date="2019" name="Int. J. Syst. Evol. Microbiol.">
        <title>The Global Catalogue of Microorganisms (GCM) 10K type strain sequencing project: providing services to taxonomists for standard genome sequencing and annotation.</title>
        <authorList>
            <consortium name="The Broad Institute Genomics Platform"/>
            <consortium name="The Broad Institute Genome Sequencing Center for Infectious Disease"/>
            <person name="Wu L."/>
            <person name="Ma J."/>
        </authorList>
    </citation>
    <scope>NUCLEOTIDE SEQUENCE [LARGE SCALE GENOMIC DNA]</scope>
    <source>
        <strain evidence="3">JCM 11483</strain>
    </source>
</reference>
<keyword evidence="3" id="KW-1185">Reference proteome</keyword>
<evidence type="ECO:0000313" key="3">
    <source>
        <dbReference type="Proteomes" id="UP001501736"/>
    </source>
</evidence>
<keyword evidence="1" id="KW-1133">Transmembrane helix</keyword>
<proteinExistence type="predicted"/>
<comment type="caution">
    <text evidence="2">The sequence shown here is derived from an EMBL/GenBank/DDBJ whole genome shotgun (WGS) entry which is preliminary data.</text>
</comment>
<dbReference type="EMBL" id="BAAAYG010000012">
    <property type="protein sequence ID" value="GAA3287671.1"/>
    <property type="molecule type" value="Genomic_DNA"/>
</dbReference>
<dbReference type="InterPro" id="IPR023833">
    <property type="entry name" value="Signal_pept_SipW-depend-type"/>
</dbReference>
<protein>
    <recommendedName>
        <fullName evidence="4">SipW-cognate class signal peptide</fullName>
    </recommendedName>
</protein>
<accession>A0ABP6RH55</accession>
<organism evidence="2 3">
    <name type="scientific">Nesterenkonia halobia</name>
    <dbReference type="NCBI Taxonomy" id="37922"/>
    <lineage>
        <taxon>Bacteria</taxon>
        <taxon>Bacillati</taxon>
        <taxon>Actinomycetota</taxon>
        <taxon>Actinomycetes</taxon>
        <taxon>Micrococcales</taxon>
        <taxon>Micrococcaceae</taxon>
        <taxon>Nesterenkonia</taxon>
    </lineage>
</organism>
<dbReference type="NCBIfam" id="TIGR04088">
    <property type="entry name" value="cognate_SipW"/>
    <property type="match status" value="1"/>
</dbReference>